<feature type="transmembrane region" description="Helical" evidence="1">
    <location>
        <begin position="51"/>
        <end position="70"/>
    </location>
</feature>
<proteinExistence type="predicted"/>
<evidence type="ECO:0000313" key="4">
    <source>
        <dbReference type="WBParaSite" id="OFLC_0000840001-mRNA-1"/>
    </source>
</evidence>
<protein>
    <submittedName>
        <fullName evidence="4">Secreted protein</fullName>
    </submittedName>
</protein>
<keyword evidence="1" id="KW-1133">Transmembrane helix</keyword>
<keyword evidence="3" id="KW-1185">Reference proteome</keyword>
<reference evidence="2 3" key="2">
    <citation type="submission" date="2018-11" db="EMBL/GenBank/DDBJ databases">
        <authorList>
            <consortium name="Pathogen Informatics"/>
        </authorList>
    </citation>
    <scope>NUCLEOTIDE SEQUENCE [LARGE SCALE GENOMIC DNA]</scope>
</reference>
<evidence type="ECO:0000313" key="3">
    <source>
        <dbReference type="Proteomes" id="UP000267606"/>
    </source>
</evidence>
<dbReference type="WBParaSite" id="OFLC_0000840001-mRNA-1">
    <property type="protein sequence ID" value="OFLC_0000840001-mRNA-1"/>
    <property type="gene ID" value="OFLC_0000840001"/>
</dbReference>
<keyword evidence="1" id="KW-0472">Membrane</keyword>
<dbReference type="AlphaFoldDB" id="A0A183HLN9"/>
<reference evidence="4" key="1">
    <citation type="submission" date="2016-06" db="UniProtKB">
        <authorList>
            <consortium name="WormBaseParasite"/>
        </authorList>
    </citation>
    <scope>IDENTIFICATION</scope>
</reference>
<accession>A0A183HLN9</accession>
<organism evidence="4">
    <name type="scientific">Onchocerca flexuosa</name>
    <dbReference type="NCBI Taxonomy" id="387005"/>
    <lineage>
        <taxon>Eukaryota</taxon>
        <taxon>Metazoa</taxon>
        <taxon>Ecdysozoa</taxon>
        <taxon>Nematoda</taxon>
        <taxon>Chromadorea</taxon>
        <taxon>Rhabditida</taxon>
        <taxon>Spirurina</taxon>
        <taxon>Spiruromorpha</taxon>
        <taxon>Filarioidea</taxon>
        <taxon>Onchocercidae</taxon>
        <taxon>Onchocerca</taxon>
    </lineage>
</organism>
<evidence type="ECO:0000313" key="2">
    <source>
        <dbReference type="EMBL" id="VDO55497.1"/>
    </source>
</evidence>
<dbReference type="STRING" id="387005.A0A183HLN9"/>
<dbReference type="Proteomes" id="UP000267606">
    <property type="component" value="Unassembled WGS sequence"/>
</dbReference>
<name>A0A183HLN9_9BILA</name>
<gene>
    <name evidence="2" type="ORF">OFLC_LOCUS8400</name>
</gene>
<evidence type="ECO:0000256" key="1">
    <source>
        <dbReference type="SAM" id="Phobius"/>
    </source>
</evidence>
<dbReference type="EMBL" id="UZAJ01009463">
    <property type="protein sequence ID" value="VDO55497.1"/>
    <property type="molecule type" value="Genomic_DNA"/>
</dbReference>
<keyword evidence="1" id="KW-0812">Transmembrane</keyword>
<sequence length="71" mass="7951">MFRWGILQEAVQRLSFVSTSTGYSSARSSLRSSEISDDTVHPVNTSTGKKLLTFVSIYAIFKFIILVTTLF</sequence>